<accession>A0AAV7VZV5</accession>
<keyword evidence="2" id="KW-1185">Reference proteome</keyword>
<dbReference type="Proteomes" id="UP001066276">
    <property type="component" value="Chromosome 1_2"/>
</dbReference>
<evidence type="ECO:0000313" key="1">
    <source>
        <dbReference type="EMBL" id="KAJ1206170.1"/>
    </source>
</evidence>
<dbReference type="EMBL" id="JANPWB010000002">
    <property type="protein sequence ID" value="KAJ1206170.1"/>
    <property type="molecule type" value="Genomic_DNA"/>
</dbReference>
<sequence>MLATFRSKGKTLTAERVFSTNDATVYHGKQTKCLSQPARHVVKRAFPNSTAAVPNDKAYRVFLTQTAAQKVVLIEAVFETMVWKCSLERPPFDLKCTCALLFKIRTICPRRCVFQM</sequence>
<comment type="caution">
    <text evidence="1">The sequence shown here is derived from an EMBL/GenBank/DDBJ whole genome shotgun (WGS) entry which is preliminary data.</text>
</comment>
<dbReference type="AlphaFoldDB" id="A0AAV7VZV5"/>
<proteinExistence type="predicted"/>
<reference evidence="1" key="1">
    <citation type="journal article" date="2022" name="bioRxiv">
        <title>Sequencing and chromosome-scale assembly of the giantPleurodeles waltlgenome.</title>
        <authorList>
            <person name="Brown T."/>
            <person name="Elewa A."/>
            <person name="Iarovenko S."/>
            <person name="Subramanian E."/>
            <person name="Araus A.J."/>
            <person name="Petzold A."/>
            <person name="Susuki M."/>
            <person name="Suzuki K.-i.T."/>
            <person name="Hayashi T."/>
            <person name="Toyoda A."/>
            <person name="Oliveira C."/>
            <person name="Osipova E."/>
            <person name="Leigh N.D."/>
            <person name="Simon A."/>
            <person name="Yun M.H."/>
        </authorList>
    </citation>
    <scope>NUCLEOTIDE SEQUENCE</scope>
    <source>
        <strain evidence="1">20211129_DDA</strain>
        <tissue evidence="1">Liver</tissue>
    </source>
</reference>
<protein>
    <submittedName>
        <fullName evidence="1">Uncharacterized protein</fullName>
    </submittedName>
</protein>
<organism evidence="1 2">
    <name type="scientific">Pleurodeles waltl</name>
    <name type="common">Iberian ribbed newt</name>
    <dbReference type="NCBI Taxonomy" id="8319"/>
    <lineage>
        <taxon>Eukaryota</taxon>
        <taxon>Metazoa</taxon>
        <taxon>Chordata</taxon>
        <taxon>Craniata</taxon>
        <taxon>Vertebrata</taxon>
        <taxon>Euteleostomi</taxon>
        <taxon>Amphibia</taxon>
        <taxon>Batrachia</taxon>
        <taxon>Caudata</taxon>
        <taxon>Salamandroidea</taxon>
        <taxon>Salamandridae</taxon>
        <taxon>Pleurodelinae</taxon>
        <taxon>Pleurodeles</taxon>
    </lineage>
</organism>
<gene>
    <name evidence="1" type="ORF">NDU88_001579</name>
</gene>
<evidence type="ECO:0000313" key="2">
    <source>
        <dbReference type="Proteomes" id="UP001066276"/>
    </source>
</evidence>
<name>A0AAV7VZV5_PLEWA</name>